<reference evidence="2" key="1">
    <citation type="journal article" date="2023" name="Front. Plant Sci.">
        <title>Chromosomal-level genome assembly of Melastoma candidum provides insights into trichome evolution.</title>
        <authorList>
            <person name="Zhong Y."/>
            <person name="Wu W."/>
            <person name="Sun C."/>
            <person name="Zou P."/>
            <person name="Liu Y."/>
            <person name="Dai S."/>
            <person name="Zhou R."/>
        </authorList>
    </citation>
    <scope>NUCLEOTIDE SEQUENCE [LARGE SCALE GENOMIC DNA]</scope>
</reference>
<dbReference type="EMBL" id="CM042884">
    <property type="protein sequence ID" value="KAI4369832.1"/>
    <property type="molecule type" value="Genomic_DNA"/>
</dbReference>
<evidence type="ECO:0000313" key="1">
    <source>
        <dbReference type="EMBL" id="KAI4369832.1"/>
    </source>
</evidence>
<proteinExistence type="predicted"/>
<keyword evidence="2" id="KW-1185">Reference proteome</keyword>
<gene>
    <name evidence="1" type="ORF">MLD38_018235</name>
</gene>
<name>A0ACB9R1G0_9MYRT</name>
<accession>A0ACB9R1G0</accession>
<comment type="caution">
    <text evidence="1">The sequence shown here is derived from an EMBL/GenBank/DDBJ whole genome shotgun (WGS) entry which is preliminary data.</text>
</comment>
<sequence>MIAARRREREYFATTPECRHLASRMGCEYLGEVLSKHLENVIRSKIPSLLALINNTIVELESELSRLGKPIAVDTGLFLFPSTSWEHI</sequence>
<organism evidence="1 2">
    <name type="scientific">Melastoma candidum</name>
    <dbReference type="NCBI Taxonomy" id="119954"/>
    <lineage>
        <taxon>Eukaryota</taxon>
        <taxon>Viridiplantae</taxon>
        <taxon>Streptophyta</taxon>
        <taxon>Embryophyta</taxon>
        <taxon>Tracheophyta</taxon>
        <taxon>Spermatophyta</taxon>
        <taxon>Magnoliopsida</taxon>
        <taxon>eudicotyledons</taxon>
        <taxon>Gunneridae</taxon>
        <taxon>Pentapetalae</taxon>
        <taxon>rosids</taxon>
        <taxon>malvids</taxon>
        <taxon>Myrtales</taxon>
        <taxon>Melastomataceae</taxon>
        <taxon>Melastomatoideae</taxon>
        <taxon>Melastomateae</taxon>
        <taxon>Melastoma</taxon>
    </lineage>
</organism>
<protein>
    <submittedName>
        <fullName evidence="1">Uncharacterized protein</fullName>
    </submittedName>
</protein>
<dbReference type="Proteomes" id="UP001057402">
    <property type="component" value="Chromosome 5"/>
</dbReference>
<evidence type="ECO:0000313" key="2">
    <source>
        <dbReference type="Proteomes" id="UP001057402"/>
    </source>
</evidence>